<evidence type="ECO:0000259" key="6">
    <source>
        <dbReference type="Pfam" id="PF14378"/>
    </source>
</evidence>
<dbReference type="InterPro" id="IPR045977">
    <property type="entry name" value="DUF5933"/>
</dbReference>
<feature type="domain" description="Inositolphosphotransferase Aur1/Ipt1" evidence="6">
    <location>
        <begin position="189"/>
        <end position="367"/>
    </location>
</feature>
<keyword evidence="9" id="KW-1185">Reference proteome</keyword>
<evidence type="ECO:0000256" key="4">
    <source>
        <dbReference type="ARBA" id="ARBA00023136"/>
    </source>
</evidence>
<dbReference type="RefSeq" id="WP_122187279.1">
    <property type="nucleotide sequence ID" value="NZ_RFFH01000002.1"/>
</dbReference>
<name>A0A3M2L9W0_9NOCA</name>
<evidence type="ECO:0000256" key="3">
    <source>
        <dbReference type="ARBA" id="ARBA00022989"/>
    </source>
</evidence>
<dbReference type="EMBL" id="RFFH01000002">
    <property type="protein sequence ID" value="RMI34357.1"/>
    <property type="molecule type" value="Genomic_DNA"/>
</dbReference>
<dbReference type="Proteomes" id="UP000279275">
    <property type="component" value="Unassembled WGS sequence"/>
</dbReference>
<protein>
    <submittedName>
        <fullName evidence="8">Inositol phosphorylceramide synthase</fullName>
    </submittedName>
</protein>
<dbReference type="PANTHER" id="PTHR31310:SF7">
    <property type="entry name" value="PA-PHOSPHATASE RELATED-FAMILY PROTEIN DDB_G0268928"/>
    <property type="match status" value="1"/>
</dbReference>
<feature type="transmembrane region" description="Helical" evidence="5">
    <location>
        <begin position="65"/>
        <end position="83"/>
    </location>
</feature>
<sequence>MLLDDPRSSFGGAPHRRRYAVPSRRALRSIGFAAVPLFLITLQIVASRNNFEGPLETLWHDYTGVPKSFSTAWAALLLTLVGLTWRYRALVFGAAVLLDAVYAGVRVLLGGRFVLGNGPVVAITGLVLLAWLGWEGKKRADALHAAALGALLILATMVGDVWLRITVLAGPSVQDRYVVLADHAFGEPSWIMGRVLAAAPALASVLHWVYLELPFGAGLVAIWQLRNVVTSDRWPSHYIVRTFLVLGLVGPICYVLFPVVGPIFAYGSFGHQFSLGDYWPHTVPPLDHNPGSMPFDNITPRNCMPSMHTAWATSVFLHSRRAADGSLAPRWLRWLGAFWLAATLGATLGFGYHYGTDLVAGFVLCLALESALREPERGWDRTRAGLVAGGAALLAVLLLSYRYGAEWMAAHPLPAGLMAIGAVAMYARMFWATWFPAPALIGRADPVPVRS</sequence>
<feature type="transmembrane region" description="Helical" evidence="5">
    <location>
        <begin position="26"/>
        <end position="45"/>
    </location>
</feature>
<comment type="caution">
    <text evidence="8">The sequence shown here is derived from an EMBL/GenBank/DDBJ whole genome shotgun (WGS) entry which is preliminary data.</text>
</comment>
<proteinExistence type="predicted"/>
<dbReference type="AlphaFoldDB" id="A0A3M2L9W0"/>
<feature type="domain" description="DUF5933" evidence="7">
    <location>
        <begin position="37"/>
        <end position="165"/>
    </location>
</feature>
<keyword evidence="4 5" id="KW-0472">Membrane</keyword>
<comment type="subcellular location">
    <subcellularLocation>
        <location evidence="1">Membrane</location>
        <topology evidence="1">Multi-pass membrane protein</topology>
    </subcellularLocation>
</comment>
<feature type="transmembrane region" description="Helical" evidence="5">
    <location>
        <begin position="409"/>
        <end position="427"/>
    </location>
</feature>
<gene>
    <name evidence="8" type="ORF">EBN03_08215</name>
</gene>
<feature type="transmembrane region" description="Helical" evidence="5">
    <location>
        <begin position="384"/>
        <end position="403"/>
    </location>
</feature>
<feature type="transmembrane region" description="Helical" evidence="5">
    <location>
        <begin position="146"/>
        <end position="165"/>
    </location>
</feature>
<keyword evidence="3 5" id="KW-1133">Transmembrane helix</keyword>
<evidence type="ECO:0000313" key="8">
    <source>
        <dbReference type="EMBL" id="RMI34357.1"/>
    </source>
</evidence>
<reference evidence="8 9" key="1">
    <citation type="submission" date="2018-10" db="EMBL/GenBank/DDBJ databases">
        <title>Isolation from cow dung.</title>
        <authorList>
            <person name="Ling L."/>
        </authorList>
    </citation>
    <scope>NUCLEOTIDE SEQUENCE [LARGE SCALE GENOMIC DNA]</scope>
    <source>
        <strain evidence="8 9">NEAU-LL90</strain>
    </source>
</reference>
<accession>A0A3M2L9W0</accession>
<evidence type="ECO:0000256" key="5">
    <source>
        <dbReference type="SAM" id="Phobius"/>
    </source>
</evidence>
<dbReference type="GO" id="GO:0016020">
    <property type="term" value="C:membrane"/>
    <property type="evidence" value="ECO:0007669"/>
    <property type="project" value="UniProtKB-SubCell"/>
</dbReference>
<dbReference type="Pfam" id="PF19356">
    <property type="entry name" value="DUF5933"/>
    <property type="match status" value="1"/>
</dbReference>
<dbReference type="InterPro" id="IPR026841">
    <property type="entry name" value="Aur1/Ipt1"/>
</dbReference>
<dbReference type="PANTHER" id="PTHR31310">
    <property type="match status" value="1"/>
</dbReference>
<feature type="transmembrane region" description="Helical" evidence="5">
    <location>
        <begin position="354"/>
        <end position="372"/>
    </location>
</feature>
<dbReference type="Pfam" id="PF14378">
    <property type="entry name" value="PAP2_3"/>
    <property type="match status" value="1"/>
</dbReference>
<evidence type="ECO:0000256" key="2">
    <source>
        <dbReference type="ARBA" id="ARBA00022692"/>
    </source>
</evidence>
<keyword evidence="2 5" id="KW-0812">Transmembrane</keyword>
<evidence type="ECO:0000256" key="1">
    <source>
        <dbReference type="ARBA" id="ARBA00004141"/>
    </source>
</evidence>
<dbReference type="OrthoDB" id="4320234at2"/>
<organism evidence="8 9">
    <name type="scientific">Nocardia stercoris</name>
    <dbReference type="NCBI Taxonomy" id="2483361"/>
    <lineage>
        <taxon>Bacteria</taxon>
        <taxon>Bacillati</taxon>
        <taxon>Actinomycetota</taxon>
        <taxon>Actinomycetes</taxon>
        <taxon>Mycobacteriales</taxon>
        <taxon>Nocardiaceae</taxon>
        <taxon>Nocardia</taxon>
    </lineage>
</organism>
<evidence type="ECO:0000259" key="7">
    <source>
        <dbReference type="Pfam" id="PF19356"/>
    </source>
</evidence>
<dbReference type="CDD" id="cd03386">
    <property type="entry name" value="PAP2_Aur1_like"/>
    <property type="match status" value="1"/>
</dbReference>
<feature type="transmembrane region" description="Helical" evidence="5">
    <location>
        <begin position="243"/>
        <end position="266"/>
    </location>
</feature>
<evidence type="ECO:0000313" key="9">
    <source>
        <dbReference type="Proteomes" id="UP000279275"/>
    </source>
</evidence>
<feature type="transmembrane region" description="Helical" evidence="5">
    <location>
        <begin position="115"/>
        <end position="134"/>
    </location>
</feature>
<dbReference type="InterPro" id="IPR052185">
    <property type="entry name" value="IPC_Synthase-Related"/>
</dbReference>
<feature type="transmembrane region" description="Helical" evidence="5">
    <location>
        <begin position="90"/>
        <end position="109"/>
    </location>
</feature>